<feature type="non-terminal residue" evidence="8">
    <location>
        <position position="441"/>
    </location>
</feature>
<dbReference type="SMART" id="SM00845">
    <property type="entry name" value="GatB_Yqey"/>
    <property type="match status" value="1"/>
</dbReference>
<evidence type="ECO:0000256" key="1">
    <source>
        <dbReference type="ARBA" id="ARBA00005306"/>
    </source>
</evidence>
<dbReference type="AlphaFoldDB" id="A0A3B0UHK4"/>
<dbReference type="GO" id="GO:0050567">
    <property type="term" value="F:glutaminyl-tRNA synthase (glutamine-hydrolyzing) activity"/>
    <property type="evidence" value="ECO:0007669"/>
    <property type="project" value="UniProtKB-EC"/>
</dbReference>
<dbReference type="InterPro" id="IPR017958">
    <property type="entry name" value="Gln-tRNA_amidoTrfase_suB_CS"/>
</dbReference>
<dbReference type="EC" id="6.3.5.6" evidence="8"/>
<dbReference type="GO" id="GO:0016740">
    <property type="term" value="F:transferase activity"/>
    <property type="evidence" value="ECO:0007669"/>
    <property type="project" value="UniProtKB-KW"/>
</dbReference>
<dbReference type="InterPro" id="IPR042114">
    <property type="entry name" value="GatB_C_1"/>
</dbReference>
<dbReference type="NCBIfam" id="NF004012">
    <property type="entry name" value="PRK05477.1-2"/>
    <property type="match status" value="1"/>
</dbReference>
<dbReference type="GO" id="GO:0005524">
    <property type="term" value="F:ATP binding"/>
    <property type="evidence" value="ECO:0007669"/>
    <property type="project" value="UniProtKB-KW"/>
</dbReference>
<accession>A0A3B0UHK4</accession>
<feature type="non-terminal residue" evidence="8">
    <location>
        <position position="1"/>
    </location>
</feature>
<organism evidence="8">
    <name type="scientific">hydrothermal vent metagenome</name>
    <dbReference type="NCBI Taxonomy" id="652676"/>
    <lineage>
        <taxon>unclassified sequences</taxon>
        <taxon>metagenomes</taxon>
        <taxon>ecological metagenomes</taxon>
    </lineage>
</organism>
<proteinExistence type="inferred from homology"/>
<evidence type="ECO:0000256" key="5">
    <source>
        <dbReference type="ARBA" id="ARBA00022917"/>
    </source>
</evidence>
<dbReference type="Gene3D" id="1.10.150.380">
    <property type="entry name" value="GatB domain, N-terminal subdomain"/>
    <property type="match status" value="1"/>
</dbReference>
<name>A0A3B0UHK4_9ZZZZ</name>
<dbReference type="HAMAP" id="MF_00121">
    <property type="entry name" value="GatB"/>
    <property type="match status" value="1"/>
</dbReference>
<sequence>NKMNQATKQKFETVIGLEVHLQLDTKTKIFCSCPNLFGQKPNSQTCPVCLGLPGSLPVVNQKTLEYAIKIGIALNCQINPYVKFDRKNYFYPDCPKAYQITQFDFPICTNGFLMVPTEDGKEKKIEINRGHLEEDAGKLIHSSDCSLVDYNRTGTPLLEIVTEPDLSSAQEAYDYLQILKLTLEYLNVSDCDMEKGSLRCDANISIRKQGATELGTKTELKNLNSFKAVKASIEFEINRQTNLALAGEKIIQETRLWDESKLITLSMRSKEQAHDYRYFPEPDLVPFTIAEETIENIKNAAQERPFEKLERLIKEYHLSNYDARILISDRQIADFFEECTKEYQDTKKICNWINGQLLQELKTRKMDLTDLNLSPKEFTNLIKKIDEDTISNLVAKDVLTCMLDTQKSAQHIIDEKGLAQVSDESSLESMVNEIINENPKV</sequence>
<dbReference type="InterPro" id="IPR004413">
    <property type="entry name" value="GatB"/>
</dbReference>
<evidence type="ECO:0000256" key="2">
    <source>
        <dbReference type="ARBA" id="ARBA00022598"/>
    </source>
</evidence>
<dbReference type="SUPFAM" id="SSF55931">
    <property type="entry name" value="Glutamine synthetase/guanido kinase"/>
    <property type="match status" value="1"/>
</dbReference>
<comment type="similarity">
    <text evidence="1">Belongs to the GatB/GatE family. GatB subfamily.</text>
</comment>
<dbReference type="NCBIfam" id="NF004014">
    <property type="entry name" value="PRK05477.1-4"/>
    <property type="match status" value="1"/>
</dbReference>
<protein>
    <submittedName>
        <fullName evidence="8">Aspartyl-tRNA(Asn) amidotransferase subunit B @ Glutamyl-tRNA(Gln) amidotransferase subunit B</fullName>
        <ecNumber evidence="8">6.3.5.6</ecNumber>
        <ecNumber evidence="8">6.3.5.7</ecNumber>
    </submittedName>
</protein>
<dbReference type="PROSITE" id="PS01234">
    <property type="entry name" value="GATB"/>
    <property type="match status" value="1"/>
</dbReference>
<dbReference type="EMBL" id="UOEN01000498">
    <property type="protein sequence ID" value="VAW19764.1"/>
    <property type="molecule type" value="Genomic_DNA"/>
</dbReference>
<comment type="catalytic activity">
    <reaction evidence="6">
        <text>L-glutamyl-tRNA(Gln) + L-glutamine + ATP + H2O = L-glutaminyl-tRNA(Gln) + L-glutamate + ADP + phosphate + H(+)</text>
        <dbReference type="Rhea" id="RHEA:17521"/>
        <dbReference type="Rhea" id="RHEA-COMP:9681"/>
        <dbReference type="Rhea" id="RHEA-COMP:9684"/>
        <dbReference type="ChEBI" id="CHEBI:15377"/>
        <dbReference type="ChEBI" id="CHEBI:15378"/>
        <dbReference type="ChEBI" id="CHEBI:29985"/>
        <dbReference type="ChEBI" id="CHEBI:30616"/>
        <dbReference type="ChEBI" id="CHEBI:43474"/>
        <dbReference type="ChEBI" id="CHEBI:58359"/>
        <dbReference type="ChEBI" id="CHEBI:78520"/>
        <dbReference type="ChEBI" id="CHEBI:78521"/>
        <dbReference type="ChEBI" id="CHEBI:456216"/>
    </reaction>
</comment>
<dbReference type="Pfam" id="PF02934">
    <property type="entry name" value="GatB_N"/>
    <property type="match status" value="1"/>
</dbReference>
<dbReference type="InterPro" id="IPR017959">
    <property type="entry name" value="Asn/Gln-tRNA_amidoTrfase_suB/E"/>
</dbReference>
<dbReference type="GO" id="GO:0006412">
    <property type="term" value="P:translation"/>
    <property type="evidence" value="ECO:0007669"/>
    <property type="project" value="UniProtKB-KW"/>
</dbReference>
<evidence type="ECO:0000256" key="4">
    <source>
        <dbReference type="ARBA" id="ARBA00022840"/>
    </source>
</evidence>
<keyword evidence="4" id="KW-0067">ATP-binding</keyword>
<dbReference type="GO" id="GO:0050566">
    <property type="term" value="F:asparaginyl-tRNA synthase (glutamine-hydrolyzing) activity"/>
    <property type="evidence" value="ECO:0007669"/>
    <property type="project" value="UniProtKB-EC"/>
</dbReference>
<keyword evidence="5" id="KW-0648">Protein biosynthesis</keyword>
<evidence type="ECO:0000256" key="6">
    <source>
        <dbReference type="ARBA" id="ARBA00047913"/>
    </source>
</evidence>
<dbReference type="InterPro" id="IPR006075">
    <property type="entry name" value="Asn/Gln-tRNA_Trfase_suB/E_cat"/>
</dbReference>
<dbReference type="InterPro" id="IPR018027">
    <property type="entry name" value="Asn/Gln_amidotransferase"/>
</dbReference>
<dbReference type="InterPro" id="IPR014746">
    <property type="entry name" value="Gln_synth/guanido_kin_cat_dom"/>
</dbReference>
<dbReference type="NCBIfam" id="TIGR00133">
    <property type="entry name" value="gatB"/>
    <property type="match status" value="1"/>
</dbReference>
<dbReference type="Pfam" id="PF02637">
    <property type="entry name" value="GatB_Yqey"/>
    <property type="match status" value="1"/>
</dbReference>
<dbReference type="SUPFAM" id="SSF89095">
    <property type="entry name" value="GatB/YqeY motif"/>
    <property type="match status" value="1"/>
</dbReference>
<keyword evidence="8" id="KW-0808">Transferase</keyword>
<keyword evidence="3" id="KW-0547">Nucleotide-binding</keyword>
<feature type="domain" description="Asn/Gln amidotransferase" evidence="7">
    <location>
        <begin position="334"/>
        <end position="441"/>
    </location>
</feature>
<keyword evidence="2 8" id="KW-0436">Ligase</keyword>
<evidence type="ECO:0000313" key="8">
    <source>
        <dbReference type="EMBL" id="VAW19764.1"/>
    </source>
</evidence>
<dbReference type="EC" id="6.3.5.7" evidence="8"/>
<evidence type="ECO:0000259" key="7">
    <source>
        <dbReference type="SMART" id="SM00845"/>
    </source>
</evidence>
<reference evidence="8" key="1">
    <citation type="submission" date="2018-06" db="EMBL/GenBank/DDBJ databases">
        <authorList>
            <person name="Zhirakovskaya E."/>
        </authorList>
    </citation>
    <scope>NUCLEOTIDE SEQUENCE</scope>
</reference>
<dbReference type="InterPro" id="IPR003789">
    <property type="entry name" value="Asn/Gln_tRNA_amidoTrase-B-like"/>
</dbReference>
<dbReference type="PANTHER" id="PTHR11659">
    <property type="entry name" value="GLUTAMYL-TRNA GLN AMIDOTRANSFERASE SUBUNIT B MITOCHONDRIAL AND PROKARYOTIC PET112-RELATED"/>
    <property type="match status" value="1"/>
</dbReference>
<evidence type="ECO:0000256" key="3">
    <source>
        <dbReference type="ARBA" id="ARBA00022741"/>
    </source>
</evidence>
<gene>
    <name evidence="8" type="ORF">MNBD_BACTEROID05-53</name>
</gene>